<reference evidence="2 3" key="2">
    <citation type="journal article" date="2014" name="J. Gen. Appl. Microbiol.">
        <title>The early diverging ascomycetous budding yeast Saitoella complicata has three histone deacetylases belonging to the Clr6, Hos2, and Rpd3 lineages.</title>
        <authorList>
            <person name="Nishida H."/>
            <person name="Matsumoto T."/>
            <person name="Kondo S."/>
            <person name="Hamamoto M."/>
            <person name="Yoshikawa H."/>
        </authorList>
    </citation>
    <scope>NUCLEOTIDE SEQUENCE [LARGE SCALE GENOMIC DNA]</scope>
    <source>
        <strain evidence="2 3">NRRL Y-17804</strain>
    </source>
</reference>
<organism evidence="2 3">
    <name type="scientific">Saitoella complicata (strain BCRC 22490 / CBS 7301 / JCM 7358 / NBRC 10748 / NRRL Y-17804)</name>
    <dbReference type="NCBI Taxonomy" id="698492"/>
    <lineage>
        <taxon>Eukaryota</taxon>
        <taxon>Fungi</taxon>
        <taxon>Dikarya</taxon>
        <taxon>Ascomycota</taxon>
        <taxon>Taphrinomycotina</taxon>
        <taxon>Taphrinomycotina incertae sedis</taxon>
        <taxon>Saitoella</taxon>
    </lineage>
</organism>
<accession>A0A0E9NKD6</accession>
<sequence>MPTSWSSLFFEGPSEKRSSKVIIAAQKSRGVAKERDFLEQQSHLIITSVFSHPPESHNAEVAIAADCSQRAPLYAYEHTDDGSGGGGWCVVNLSLYEPRLEDHLVVVKGSLEDILPVLQLPSKFGVNLRINLYGSASRILKYGQSDHLPLDSLPAILRKSLAVKRIDIHFDDPAWLTSFSLLDFILWTSTTAFSRPPGLQELWIQPLCAADTIKLIEELHAHSKAGEFDKGSLREGGLSGLHLRLVEPWVLDPAQLSAMANKSPPSYGRLPAIESLHIHLVPGMGRRQSTASVLSDSYFSAPYGKGNPISPGSPMSPHSPSQNGGGIPYPTAIEALLYYLQSTFSPPSYVIHHSSSSDPPLLRPAIDAGILRSVGYLKSTLFSTPPVSYVSTEALVVGAGEDTEKKGEVENWIKESPVLGGGRRGSLAWGGIGVGGGSGSGCSSPVVGTPAQTPGVEYPPGWAPGRRHSR</sequence>
<proteinExistence type="predicted"/>
<gene>
    <name evidence="2" type="ORF">G7K_4434-t1</name>
</gene>
<protein>
    <submittedName>
        <fullName evidence="2">Uncharacterized protein</fullName>
    </submittedName>
</protein>
<dbReference type="RefSeq" id="XP_019021642.1">
    <property type="nucleotide sequence ID" value="XM_019172141.1"/>
</dbReference>
<name>A0A0E9NKD6_SAICN</name>
<evidence type="ECO:0000313" key="3">
    <source>
        <dbReference type="Proteomes" id="UP000033140"/>
    </source>
</evidence>
<evidence type="ECO:0000313" key="2">
    <source>
        <dbReference type="EMBL" id="GAO50304.1"/>
    </source>
</evidence>
<reference evidence="2 3" key="1">
    <citation type="journal article" date="2011" name="J. Gen. Appl. Microbiol.">
        <title>Draft genome sequencing of the enigmatic yeast Saitoella complicata.</title>
        <authorList>
            <person name="Nishida H."/>
            <person name="Hamamoto M."/>
            <person name="Sugiyama J."/>
        </authorList>
    </citation>
    <scope>NUCLEOTIDE SEQUENCE [LARGE SCALE GENOMIC DNA]</scope>
    <source>
        <strain evidence="2 3">NRRL Y-17804</strain>
    </source>
</reference>
<reference evidence="2 3" key="3">
    <citation type="journal article" date="2015" name="Genome Announc.">
        <title>Draft Genome Sequence of the Archiascomycetous Yeast Saitoella complicata.</title>
        <authorList>
            <person name="Yamauchi K."/>
            <person name="Kondo S."/>
            <person name="Hamamoto M."/>
            <person name="Takahashi Y."/>
            <person name="Ogura Y."/>
            <person name="Hayashi T."/>
            <person name="Nishida H."/>
        </authorList>
    </citation>
    <scope>NUCLEOTIDE SEQUENCE [LARGE SCALE GENOMIC DNA]</scope>
    <source>
        <strain evidence="2 3">NRRL Y-17804</strain>
    </source>
</reference>
<dbReference type="AlphaFoldDB" id="A0A0E9NKD6"/>
<evidence type="ECO:0000256" key="1">
    <source>
        <dbReference type="SAM" id="MobiDB-lite"/>
    </source>
</evidence>
<feature type="region of interest" description="Disordered" evidence="1">
    <location>
        <begin position="440"/>
        <end position="470"/>
    </location>
</feature>
<dbReference type="EMBL" id="BACD03000031">
    <property type="protein sequence ID" value="GAO50304.1"/>
    <property type="molecule type" value="Genomic_DNA"/>
</dbReference>
<keyword evidence="3" id="KW-1185">Reference proteome</keyword>
<dbReference type="Proteomes" id="UP000033140">
    <property type="component" value="Unassembled WGS sequence"/>
</dbReference>
<comment type="caution">
    <text evidence="2">The sequence shown here is derived from an EMBL/GenBank/DDBJ whole genome shotgun (WGS) entry which is preliminary data.</text>
</comment>